<dbReference type="EMBL" id="JAAATX020000003">
    <property type="protein sequence ID" value="MBU9697209.1"/>
    <property type="molecule type" value="Genomic_DNA"/>
</dbReference>
<dbReference type="Pfam" id="PF00512">
    <property type="entry name" value="HisKA"/>
    <property type="match status" value="1"/>
</dbReference>
<dbReference type="Proteomes" id="UP000731907">
    <property type="component" value="Unassembled WGS sequence"/>
</dbReference>
<dbReference type="PANTHER" id="PTHR43047">
    <property type="entry name" value="TWO-COMPONENT HISTIDINE PROTEIN KINASE"/>
    <property type="match status" value="1"/>
</dbReference>
<dbReference type="EC" id="2.7.13.3" evidence="3"/>
<dbReference type="SUPFAM" id="SSF52172">
    <property type="entry name" value="CheY-like"/>
    <property type="match status" value="1"/>
</dbReference>
<keyword evidence="12" id="KW-0902">Two-component regulatory system</keyword>
<evidence type="ECO:0000256" key="2">
    <source>
        <dbReference type="ARBA" id="ARBA00004429"/>
    </source>
</evidence>
<organism evidence="22 23">
    <name type="scientific">Paragemmobacter amnigenus</name>
    <dbReference type="NCBI Taxonomy" id="2852097"/>
    <lineage>
        <taxon>Bacteria</taxon>
        <taxon>Pseudomonadati</taxon>
        <taxon>Pseudomonadota</taxon>
        <taxon>Alphaproteobacteria</taxon>
        <taxon>Rhodobacterales</taxon>
        <taxon>Paracoccaceae</taxon>
        <taxon>Paragemmobacter</taxon>
    </lineage>
</organism>
<dbReference type="PROSITE" id="PS50112">
    <property type="entry name" value="PAS"/>
    <property type="match status" value="1"/>
</dbReference>
<dbReference type="InterPro" id="IPR036097">
    <property type="entry name" value="HisK_dim/P_sf"/>
</dbReference>
<feature type="modified residue" description="4-aspartylphosphate" evidence="15">
    <location>
        <position position="672"/>
    </location>
</feature>
<dbReference type="SUPFAM" id="SSF55785">
    <property type="entry name" value="PYP-like sensor domain (PAS domain)"/>
    <property type="match status" value="1"/>
</dbReference>
<dbReference type="InterPro" id="IPR003594">
    <property type="entry name" value="HATPase_dom"/>
</dbReference>
<evidence type="ECO:0000259" key="19">
    <source>
        <dbReference type="PROSITE" id="PS50112"/>
    </source>
</evidence>
<dbReference type="Pfam" id="PF02518">
    <property type="entry name" value="HATPase_c"/>
    <property type="match status" value="1"/>
</dbReference>
<evidence type="ECO:0000256" key="13">
    <source>
        <dbReference type="ARBA" id="ARBA00023136"/>
    </source>
</evidence>
<dbReference type="PROSITE" id="PS50109">
    <property type="entry name" value="HIS_KIN"/>
    <property type="match status" value="1"/>
</dbReference>
<dbReference type="Gene3D" id="3.30.565.10">
    <property type="entry name" value="Histidine kinase-like ATPase, C-terminal domain"/>
    <property type="match status" value="1"/>
</dbReference>
<dbReference type="InterPro" id="IPR000700">
    <property type="entry name" value="PAS-assoc_C"/>
</dbReference>
<keyword evidence="10" id="KW-0547">Nucleotide-binding</keyword>
<dbReference type="RefSeq" id="WP_161761261.1">
    <property type="nucleotide sequence ID" value="NZ_JAAATX020000003.1"/>
</dbReference>
<dbReference type="InterPro" id="IPR036641">
    <property type="entry name" value="HPT_dom_sf"/>
</dbReference>
<evidence type="ECO:0000256" key="9">
    <source>
        <dbReference type="ARBA" id="ARBA00022777"/>
    </source>
</evidence>
<dbReference type="Pfam" id="PF01627">
    <property type="entry name" value="Hpt"/>
    <property type="match status" value="1"/>
</dbReference>
<dbReference type="PROSITE" id="PS50894">
    <property type="entry name" value="HPT"/>
    <property type="match status" value="1"/>
</dbReference>
<keyword evidence="10" id="KW-0067">ATP-binding</keyword>
<feature type="transmembrane region" description="Helical" evidence="16">
    <location>
        <begin position="20"/>
        <end position="38"/>
    </location>
</feature>
<evidence type="ECO:0000256" key="5">
    <source>
        <dbReference type="ARBA" id="ARBA00022519"/>
    </source>
</evidence>
<dbReference type="NCBIfam" id="TIGR00229">
    <property type="entry name" value="sensory_box"/>
    <property type="match status" value="1"/>
</dbReference>
<evidence type="ECO:0000256" key="14">
    <source>
        <dbReference type="PROSITE-ProRule" id="PRU00110"/>
    </source>
</evidence>
<sequence length="870" mass="91782">MAKAAGLAAIWRQAGRWRLLPAALLAVLLLGAIVFLALEVRLRLAALERANSDNTQWVMMQAEVEVLRLQQALAAASASPDSERLDEVRRWFNVLYSRISMLEQSVIYAPLLASEDYMADHRLIRGYLDSRVGLIDASDPVLAEALDRVGAELPAIRAAAREMTLNALSDFAAQSDMNRESISATLIRLAVLVALLVALLGGAAVVLARLFVWSQAQAGALRETGERLSTIVTTSADAIVVTDAEGSIRAFNPAAEAIFGLSAEAAMGRNALKLLFAEAADGPQQTGMVTALRNRGISPDPLRIEVDARRADGTVFPAEVSIARPSDMEQGGDALVVAFVRDISDRRAAERDLTRALDRALAGEKAKAEFLAVMSHEMRTPLAGLLGSMELMRKGGLTPAQAELMGVMEGAGGILLEHVNSVLDLSRAEAGGLAVEAVEFDLDRLVDETVANQAGLALAAGNRLRVERLSGDLGRVRGDPGRVRQVLLNLVGNAVKFTRGGEITVETERLAGRGGAVGQVELRVIDTGIGIAEADLERIFEDFVTLDASYGRRAGGTGLGLGIARRLARAMGGEIGAESEAGEGSLFWLRLPLPPVAEGEAVADPLPVAVAEEGAERAGVALEVLLVEDHQINRLILRRFLEAGGHRVTEAADGQEAVERAAERGFDVILMDISMPRMDGLAATRAIRSGGGPSARSRILALTAHALPQERVAFRAAGMDMALTKPIAQAALLEAVERAVGGAGEAVEEEAVAAPVLDAAGLGDLTRHVGPVTAASLIRRLIDEGDRSVEALGRLAPEAEGEEILRICHRMAGSAGTFGTRRLREVLVSVEAALKTGDTAGAARGLVQVPGVWQATREALVVASAAMKAA</sequence>
<keyword evidence="4" id="KW-1003">Cell membrane</keyword>
<dbReference type="PROSITE" id="PS50113">
    <property type="entry name" value="PAC"/>
    <property type="match status" value="1"/>
</dbReference>
<comment type="caution">
    <text evidence="22">The sequence shown here is derived from an EMBL/GenBank/DDBJ whole genome shotgun (WGS) entry which is preliminary data.</text>
</comment>
<feature type="transmembrane region" description="Helical" evidence="16">
    <location>
        <begin position="186"/>
        <end position="212"/>
    </location>
</feature>
<evidence type="ECO:0000259" key="20">
    <source>
        <dbReference type="PROSITE" id="PS50113"/>
    </source>
</evidence>
<feature type="domain" description="Histidine kinase" evidence="17">
    <location>
        <begin position="373"/>
        <end position="595"/>
    </location>
</feature>
<keyword evidence="5" id="KW-0997">Cell inner membrane</keyword>
<evidence type="ECO:0000313" key="23">
    <source>
        <dbReference type="Proteomes" id="UP000731907"/>
    </source>
</evidence>
<dbReference type="CDD" id="cd00082">
    <property type="entry name" value="HisKA"/>
    <property type="match status" value="1"/>
</dbReference>
<evidence type="ECO:0000259" key="18">
    <source>
        <dbReference type="PROSITE" id="PS50110"/>
    </source>
</evidence>
<reference evidence="22 23" key="1">
    <citation type="submission" date="2021-06" db="EMBL/GenBank/DDBJ databases">
        <title>Rhodobacteraceae bacterium strain HSP-20.</title>
        <authorList>
            <person name="Chen W.-M."/>
        </authorList>
    </citation>
    <scope>NUCLEOTIDE SEQUENCE [LARGE SCALE GENOMIC DNA]</scope>
    <source>
        <strain evidence="22 23">HSP-20</strain>
    </source>
</reference>
<dbReference type="CDD" id="cd17546">
    <property type="entry name" value="REC_hyHK_CKI1_RcsC-like"/>
    <property type="match status" value="1"/>
</dbReference>
<evidence type="ECO:0000256" key="1">
    <source>
        <dbReference type="ARBA" id="ARBA00000085"/>
    </source>
</evidence>
<protein>
    <recommendedName>
        <fullName evidence="3">histidine kinase</fullName>
        <ecNumber evidence="3">2.7.13.3</ecNumber>
    </recommendedName>
</protein>
<keyword evidence="9" id="KW-0418">Kinase</keyword>
<dbReference type="Pfam" id="PF00072">
    <property type="entry name" value="Response_reg"/>
    <property type="match status" value="1"/>
</dbReference>
<dbReference type="InterPro" id="IPR001789">
    <property type="entry name" value="Sig_transdc_resp-reg_receiver"/>
</dbReference>
<proteinExistence type="predicted"/>
<evidence type="ECO:0000256" key="12">
    <source>
        <dbReference type="ARBA" id="ARBA00023012"/>
    </source>
</evidence>
<dbReference type="SUPFAM" id="SSF47384">
    <property type="entry name" value="Homodimeric domain of signal transducing histidine kinase"/>
    <property type="match status" value="1"/>
</dbReference>
<dbReference type="Gene3D" id="1.20.120.160">
    <property type="entry name" value="HPT domain"/>
    <property type="match status" value="1"/>
</dbReference>
<feature type="domain" description="Response regulatory" evidence="18">
    <location>
        <begin position="623"/>
        <end position="740"/>
    </location>
</feature>
<keyword evidence="13 16" id="KW-0472">Membrane</keyword>
<dbReference type="Gene3D" id="3.30.450.20">
    <property type="entry name" value="PAS domain"/>
    <property type="match status" value="1"/>
</dbReference>
<dbReference type="CDD" id="cd00130">
    <property type="entry name" value="PAS"/>
    <property type="match status" value="1"/>
</dbReference>
<dbReference type="SUPFAM" id="SSF47226">
    <property type="entry name" value="Histidine-containing phosphotransfer domain, HPT domain"/>
    <property type="match status" value="1"/>
</dbReference>
<evidence type="ECO:0000313" key="22">
    <source>
        <dbReference type="EMBL" id="MBU9697209.1"/>
    </source>
</evidence>
<dbReference type="InterPro" id="IPR000014">
    <property type="entry name" value="PAS"/>
</dbReference>
<dbReference type="SMART" id="SM00448">
    <property type="entry name" value="REC"/>
    <property type="match status" value="1"/>
</dbReference>
<feature type="domain" description="PAC" evidence="20">
    <location>
        <begin position="302"/>
        <end position="355"/>
    </location>
</feature>
<name>A0ABS6J0C4_9RHOB</name>
<feature type="modified residue" description="Phosphohistidine" evidence="14">
    <location>
        <position position="809"/>
    </location>
</feature>
<keyword evidence="6 15" id="KW-0597">Phosphoprotein</keyword>
<dbReference type="InterPro" id="IPR005467">
    <property type="entry name" value="His_kinase_dom"/>
</dbReference>
<evidence type="ECO:0000259" key="17">
    <source>
        <dbReference type="PROSITE" id="PS50109"/>
    </source>
</evidence>
<dbReference type="InterPro" id="IPR036890">
    <property type="entry name" value="HATPase_C_sf"/>
</dbReference>
<dbReference type="InterPro" id="IPR011006">
    <property type="entry name" value="CheY-like_superfamily"/>
</dbReference>
<evidence type="ECO:0000256" key="6">
    <source>
        <dbReference type="ARBA" id="ARBA00022553"/>
    </source>
</evidence>
<feature type="domain" description="PAS" evidence="19">
    <location>
        <begin position="224"/>
        <end position="295"/>
    </location>
</feature>
<dbReference type="SUPFAM" id="SSF55874">
    <property type="entry name" value="ATPase domain of HSP90 chaperone/DNA topoisomerase II/histidine kinase"/>
    <property type="match status" value="1"/>
</dbReference>
<dbReference type="InterPro" id="IPR004358">
    <property type="entry name" value="Sig_transdc_His_kin-like_C"/>
</dbReference>
<dbReference type="PRINTS" id="PR00344">
    <property type="entry name" value="BCTRLSENSOR"/>
</dbReference>
<dbReference type="Gene3D" id="1.10.287.130">
    <property type="match status" value="1"/>
</dbReference>
<dbReference type="SMART" id="SM00086">
    <property type="entry name" value="PAC"/>
    <property type="match status" value="1"/>
</dbReference>
<dbReference type="InterPro" id="IPR001610">
    <property type="entry name" value="PAC"/>
</dbReference>
<evidence type="ECO:0000256" key="3">
    <source>
        <dbReference type="ARBA" id="ARBA00012438"/>
    </source>
</evidence>
<feature type="domain" description="HPt" evidence="21">
    <location>
        <begin position="770"/>
        <end position="870"/>
    </location>
</feature>
<keyword evidence="7" id="KW-0808">Transferase</keyword>
<dbReference type="InterPro" id="IPR035965">
    <property type="entry name" value="PAS-like_dom_sf"/>
</dbReference>
<keyword evidence="11 16" id="KW-1133">Transmembrane helix</keyword>
<evidence type="ECO:0000256" key="8">
    <source>
        <dbReference type="ARBA" id="ARBA00022692"/>
    </source>
</evidence>
<evidence type="ECO:0000256" key="15">
    <source>
        <dbReference type="PROSITE-ProRule" id="PRU00169"/>
    </source>
</evidence>
<comment type="catalytic activity">
    <reaction evidence="1">
        <text>ATP + protein L-histidine = ADP + protein N-phospho-L-histidine.</text>
        <dbReference type="EC" id="2.7.13.3"/>
    </reaction>
</comment>
<keyword evidence="8 16" id="KW-0812">Transmembrane</keyword>
<dbReference type="SMART" id="SM00388">
    <property type="entry name" value="HisKA"/>
    <property type="match status" value="1"/>
</dbReference>
<dbReference type="SMART" id="SM00091">
    <property type="entry name" value="PAS"/>
    <property type="match status" value="1"/>
</dbReference>
<accession>A0ABS6J0C4</accession>
<evidence type="ECO:0000256" key="16">
    <source>
        <dbReference type="SAM" id="Phobius"/>
    </source>
</evidence>
<evidence type="ECO:0000256" key="11">
    <source>
        <dbReference type="ARBA" id="ARBA00022989"/>
    </source>
</evidence>
<gene>
    <name evidence="22" type="ORF">GU927_005040</name>
</gene>
<dbReference type="InterPro" id="IPR003661">
    <property type="entry name" value="HisK_dim/P_dom"/>
</dbReference>
<dbReference type="PROSITE" id="PS50110">
    <property type="entry name" value="RESPONSE_REGULATORY"/>
    <property type="match status" value="1"/>
</dbReference>
<evidence type="ECO:0000256" key="7">
    <source>
        <dbReference type="ARBA" id="ARBA00022679"/>
    </source>
</evidence>
<evidence type="ECO:0000256" key="4">
    <source>
        <dbReference type="ARBA" id="ARBA00022475"/>
    </source>
</evidence>
<dbReference type="PANTHER" id="PTHR43047:SF78">
    <property type="entry name" value="SENSORY_REGULATORY PROTEIN RPFC"/>
    <property type="match status" value="1"/>
</dbReference>
<dbReference type="CDD" id="cd16922">
    <property type="entry name" value="HATPase_EvgS-ArcB-TorS-like"/>
    <property type="match status" value="1"/>
</dbReference>
<comment type="subcellular location">
    <subcellularLocation>
        <location evidence="2">Cell inner membrane</location>
        <topology evidence="2">Multi-pass membrane protein</topology>
    </subcellularLocation>
</comment>
<dbReference type="InterPro" id="IPR008207">
    <property type="entry name" value="Sig_transdc_His_kin_Hpt_dom"/>
</dbReference>
<dbReference type="SMART" id="SM00387">
    <property type="entry name" value="HATPase_c"/>
    <property type="match status" value="1"/>
</dbReference>
<dbReference type="Pfam" id="PF13426">
    <property type="entry name" value="PAS_9"/>
    <property type="match status" value="1"/>
</dbReference>
<keyword evidence="23" id="KW-1185">Reference proteome</keyword>
<evidence type="ECO:0000259" key="21">
    <source>
        <dbReference type="PROSITE" id="PS50894"/>
    </source>
</evidence>
<dbReference type="Gene3D" id="3.40.50.2300">
    <property type="match status" value="1"/>
</dbReference>
<evidence type="ECO:0000256" key="10">
    <source>
        <dbReference type="ARBA" id="ARBA00022840"/>
    </source>
</evidence>